<dbReference type="Proteomes" id="UP000663824">
    <property type="component" value="Unassembled WGS sequence"/>
</dbReference>
<dbReference type="Proteomes" id="UP000663834">
    <property type="component" value="Unassembled WGS sequence"/>
</dbReference>
<name>A0A816KWF3_9BILA</name>
<evidence type="ECO:0000313" key="2">
    <source>
        <dbReference type="EMBL" id="CAF1512979.1"/>
    </source>
</evidence>
<protein>
    <submittedName>
        <fullName evidence="4">Uncharacterized protein</fullName>
    </submittedName>
</protein>
<dbReference type="Proteomes" id="UP000663855">
    <property type="component" value="Unassembled WGS sequence"/>
</dbReference>
<dbReference type="AlphaFoldDB" id="A0A816KWF3"/>
<dbReference type="OrthoDB" id="10032094at2759"/>
<comment type="caution">
    <text evidence="4">The sequence shown here is derived from an EMBL/GenBank/DDBJ whole genome shotgun (WGS) entry which is preliminary data.</text>
</comment>
<dbReference type="Proteomes" id="UP000681720">
    <property type="component" value="Unassembled WGS sequence"/>
</dbReference>
<reference evidence="4" key="1">
    <citation type="submission" date="2021-02" db="EMBL/GenBank/DDBJ databases">
        <authorList>
            <person name="Nowell W R."/>
        </authorList>
    </citation>
    <scope>NUCLEOTIDE SEQUENCE</scope>
</reference>
<evidence type="ECO:0000313" key="8">
    <source>
        <dbReference type="Proteomes" id="UP000663824"/>
    </source>
</evidence>
<dbReference type="EMBL" id="CAJOBH010005384">
    <property type="protein sequence ID" value="CAF4022634.1"/>
    <property type="molecule type" value="Genomic_DNA"/>
</dbReference>
<proteinExistence type="predicted"/>
<dbReference type="Proteomes" id="UP000676336">
    <property type="component" value="Unassembled WGS sequence"/>
</dbReference>
<dbReference type="EMBL" id="CAJNOV010013555">
    <property type="protein sequence ID" value="CAF1525349.1"/>
    <property type="molecule type" value="Genomic_DNA"/>
</dbReference>
<feature type="transmembrane region" description="Helical" evidence="1">
    <location>
        <begin position="139"/>
        <end position="168"/>
    </location>
</feature>
<evidence type="ECO:0000313" key="4">
    <source>
        <dbReference type="EMBL" id="CAF1921191.1"/>
    </source>
</evidence>
<evidence type="ECO:0000313" key="5">
    <source>
        <dbReference type="EMBL" id="CAF4022634.1"/>
    </source>
</evidence>
<dbReference type="EMBL" id="CAJOBJ010005478">
    <property type="protein sequence ID" value="CAF4032785.1"/>
    <property type="molecule type" value="Genomic_DNA"/>
</dbReference>
<dbReference type="EMBL" id="CAJNRE010000137">
    <property type="protein sequence ID" value="CAF1921191.1"/>
    <property type="molecule type" value="Genomic_DNA"/>
</dbReference>
<evidence type="ECO:0000313" key="3">
    <source>
        <dbReference type="EMBL" id="CAF1525349.1"/>
    </source>
</evidence>
<evidence type="ECO:0000256" key="1">
    <source>
        <dbReference type="SAM" id="Phobius"/>
    </source>
</evidence>
<dbReference type="Proteomes" id="UP000681967">
    <property type="component" value="Unassembled WGS sequence"/>
</dbReference>
<keyword evidence="1" id="KW-1133">Transmembrane helix</keyword>
<accession>A0A816KWF3</accession>
<keyword evidence="1" id="KW-0472">Membrane</keyword>
<dbReference type="EMBL" id="CAJNOW010007399">
    <property type="protein sequence ID" value="CAF1512979.1"/>
    <property type="molecule type" value="Genomic_DNA"/>
</dbReference>
<organism evidence="4 8">
    <name type="scientific">Rotaria magnacalcarata</name>
    <dbReference type="NCBI Taxonomy" id="392030"/>
    <lineage>
        <taxon>Eukaryota</taxon>
        <taxon>Metazoa</taxon>
        <taxon>Spiralia</taxon>
        <taxon>Gnathifera</taxon>
        <taxon>Rotifera</taxon>
        <taxon>Eurotatoria</taxon>
        <taxon>Bdelloidea</taxon>
        <taxon>Philodinida</taxon>
        <taxon>Philodinidae</taxon>
        <taxon>Rotaria</taxon>
    </lineage>
</organism>
<feature type="transmembrane region" description="Helical" evidence="1">
    <location>
        <begin position="93"/>
        <end position="119"/>
    </location>
</feature>
<dbReference type="EMBL" id="CAJOBI010009909">
    <property type="protein sequence ID" value="CAF4148937.1"/>
    <property type="molecule type" value="Genomic_DNA"/>
</dbReference>
<evidence type="ECO:0000313" key="6">
    <source>
        <dbReference type="EMBL" id="CAF4032785.1"/>
    </source>
</evidence>
<evidence type="ECO:0000313" key="7">
    <source>
        <dbReference type="EMBL" id="CAF4148937.1"/>
    </source>
</evidence>
<sequence>MNRISFNDNRKNRIVDLFIGPDNVLRKDYFHGVFPEATGIIFHDNEVSRYVGIPRDENGSFKFEWSPSVMYELVYRDEPQNRSISSSSNSSKIWSWLTIAGSLVFIWLGSMISSLWSNLYEDVLKNMLYGLPSSIQAKISYTIIRTILLFIFSIIYIMSMEFAAVIFIKSAFKKIKHYVQDIELDNLRYNPPSPVSLAL</sequence>
<keyword evidence="1" id="KW-0812">Transmembrane</keyword>
<gene>
    <name evidence="5" type="ORF">BYL167_LOCUS14871</name>
    <name evidence="3" type="ORF">CJN711_LOCUS28666</name>
    <name evidence="6" type="ORF">GIL414_LOCUS13487</name>
    <name evidence="2" type="ORF">KQP761_LOCUS15263</name>
    <name evidence="4" type="ORF">MBJ925_LOCUS2090</name>
    <name evidence="7" type="ORF">SMN809_LOCUS19660</name>
</gene>